<dbReference type="AlphaFoldDB" id="A0AB37QIT5"/>
<evidence type="ECO:0000313" key="2">
    <source>
        <dbReference type="Proteomes" id="UP000272613"/>
    </source>
</evidence>
<dbReference type="Proteomes" id="UP000272613">
    <property type="component" value="Unassembled WGS sequence"/>
</dbReference>
<proteinExistence type="predicted"/>
<evidence type="ECO:0000313" key="1">
    <source>
        <dbReference type="EMBL" id="RMR95403.1"/>
    </source>
</evidence>
<gene>
    <name evidence="1" type="ORF">ALP74_200092</name>
</gene>
<protein>
    <submittedName>
        <fullName evidence="1">Uncharacterized protein</fullName>
    </submittedName>
</protein>
<dbReference type="EMBL" id="RBSH01000298">
    <property type="protein sequence ID" value="RMR95403.1"/>
    <property type="molecule type" value="Genomic_DNA"/>
</dbReference>
<name>A0AB37QIT5_9PSED</name>
<organism evidence="1 2">
    <name type="scientific">Pseudomonas coronafaciens pv. garcae</name>
    <dbReference type="NCBI Taxonomy" id="251653"/>
    <lineage>
        <taxon>Bacteria</taxon>
        <taxon>Pseudomonadati</taxon>
        <taxon>Pseudomonadota</taxon>
        <taxon>Gammaproteobacteria</taxon>
        <taxon>Pseudomonadales</taxon>
        <taxon>Pseudomonadaceae</taxon>
        <taxon>Pseudomonas</taxon>
        <taxon>Pseudomonas coronafaciens</taxon>
    </lineage>
</organism>
<reference evidence="1 2" key="1">
    <citation type="submission" date="2018-08" db="EMBL/GenBank/DDBJ databases">
        <title>Recombination of ecologically and evolutionarily significant loci maintains genetic cohesion in the Pseudomonas syringae species complex.</title>
        <authorList>
            <person name="Dillon M."/>
            <person name="Thakur S."/>
            <person name="Almeida R.N.D."/>
            <person name="Weir B.S."/>
            <person name="Guttman D.S."/>
        </authorList>
    </citation>
    <scope>NUCLEOTIDE SEQUENCE [LARGE SCALE GENOMIC DNA]</scope>
    <source>
        <strain evidence="1 2">ICMP 5019</strain>
    </source>
</reference>
<comment type="caution">
    <text evidence="1">The sequence shown here is derived from an EMBL/GenBank/DDBJ whole genome shotgun (WGS) entry which is preliminary data.</text>
</comment>
<accession>A0AB37QIT5</accession>
<sequence>MSLPWLGFSHRYKRIKTPMRFLASSELAVWGGSERVAGGFNADGQCPTATDDEVLSTGVFQRWTVGQFEPVLWALVYRGVGNQGAARNRHRA</sequence>